<name>A0ABX4ZQV6_9PAST</name>
<evidence type="ECO:0000313" key="3">
    <source>
        <dbReference type="Proteomes" id="UP000237229"/>
    </source>
</evidence>
<dbReference type="InterPro" id="IPR010183">
    <property type="entry name" value="Phage_lambda_Bet"/>
</dbReference>
<keyword evidence="1" id="KW-0175">Coiled coil</keyword>
<dbReference type="Proteomes" id="UP000237229">
    <property type="component" value="Unassembled WGS sequence"/>
</dbReference>
<comment type="caution">
    <text evidence="2">The sequence shown here is derived from an EMBL/GenBank/DDBJ whole genome shotgun (WGS) entry which is preliminary data.</text>
</comment>
<dbReference type="EMBL" id="PQVI01000124">
    <property type="protein sequence ID" value="POY41892.1"/>
    <property type="molecule type" value="Genomic_DNA"/>
</dbReference>
<dbReference type="NCBIfam" id="TIGR01913">
    <property type="entry name" value="bet_lambda"/>
    <property type="match status" value="1"/>
</dbReference>
<dbReference type="RefSeq" id="WP_103855721.1">
    <property type="nucleotide sequence ID" value="NZ_CBCSDH010000011.1"/>
</dbReference>
<protein>
    <submittedName>
        <fullName evidence="2">Phage recombination protein Bet</fullName>
    </submittedName>
</protein>
<sequence length="262" mass="29295">MTTALQTLTQKLAERFEMGSSENLLQTLMATAFRGQNVSPDQMTALLVVANQHGLNPWTNEIYAFPNNGGIVPIVGVDGWSRIMNDHPQFDGIEFTFNDDNSCTCNIYRKDRTRPTTVTEYMIECSRNTQPWKSHPKRMLRHKAMIQCARLAFGFTGIYDQDEAERIVENQKEPLNVTPKPTVIDTTATNIIHATPEKVAEIRQLIELTGTPLEKVLASAGVNELELITAERAEGVLKKLNLTLDKQNAQNQANNADEGIPL</sequence>
<organism evidence="2 3">
    <name type="scientific">Avibacterium endocarditidis</name>
    <dbReference type="NCBI Taxonomy" id="380674"/>
    <lineage>
        <taxon>Bacteria</taxon>
        <taxon>Pseudomonadati</taxon>
        <taxon>Pseudomonadota</taxon>
        <taxon>Gammaproteobacteria</taxon>
        <taxon>Pasteurellales</taxon>
        <taxon>Pasteurellaceae</taxon>
        <taxon>Avibacterium</taxon>
    </lineage>
</organism>
<evidence type="ECO:0000313" key="2">
    <source>
        <dbReference type="EMBL" id="POY41892.1"/>
    </source>
</evidence>
<keyword evidence="3" id="KW-1185">Reference proteome</keyword>
<reference evidence="2 3" key="1">
    <citation type="submission" date="2018-02" db="EMBL/GenBank/DDBJ databases">
        <title>Classification genera of Pasteurellaceae by whole genome sequence comparison.</title>
        <authorList>
            <person name="Christensen H."/>
        </authorList>
    </citation>
    <scope>NUCLEOTIDE SEQUENCE [LARGE SCALE GENOMIC DNA]</scope>
    <source>
        <strain evidence="2 3">20186H4H1</strain>
    </source>
</reference>
<feature type="coiled-coil region" evidence="1">
    <location>
        <begin position="230"/>
        <end position="257"/>
    </location>
</feature>
<proteinExistence type="predicted"/>
<evidence type="ECO:0000256" key="1">
    <source>
        <dbReference type="SAM" id="Coils"/>
    </source>
</evidence>
<gene>
    <name evidence="2" type="primary">bet</name>
    <name evidence="2" type="ORF">C3Z13_09245</name>
</gene>
<dbReference type="InterPro" id="IPR018330">
    <property type="entry name" value="RecT_fam"/>
</dbReference>
<dbReference type="Pfam" id="PF03837">
    <property type="entry name" value="RecT"/>
    <property type="match status" value="1"/>
</dbReference>
<accession>A0ABX4ZQV6</accession>